<sequence length="141" mass="14696">MTFLLRIGFWFSLVLLALPFGFGGEDSDAPSVGPIQTFFAAKEAMSDVAGLCERKPDVCETGRAAFDTISVRARESARLAIEMVDPEVPETHAKPPVSGAPAIVEPAAALLPAPAEAAPAVTADSFVIPVPSARPLDAPHS</sequence>
<dbReference type="RefSeq" id="WP_213983463.1">
    <property type="nucleotide sequence ID" value="NZ_JAFMNX010000001.1"/>
</dbReference>
<comment type="caution">
    <text evidence="1">The sequence shown here is derived from an EMBL/GenBank/DDBJ whole genome shotgun (WGS) entry which is preliminary data.</text>
</comment>
<keyword evidence="2" id="KW-1185">Reference proteome</keyword>
<evidence type="ECO:0000313" key="1">
    <source>
        <dbReference type="EMBL" id="MBS9719869.1"/>
    </source>
</evidence>
<accession>A0ABS5RSB0</accession>
<protein>
    <submittedName>
        <fullName evidence="1">DUF5330 domain-containing protein</fullName>
    </submittedName>
</protein>
<dbReference type="EMBL" id="JAFMNX010000001">
    <property type="protein sequence ID" value="MBS9719869.1"/>
    <property type="molecule type" value="Genomic_DNA"/>
</dbReference>
<organism evidence="1 2">
    <name type="scientific">Tianweitania aestuarii</name>
    <dbReference type="NCBI Taxonomy" id="2814886"/>
    <lineage>
        <taxon>Bacteria</taxon>
        <taxon>Pseudomonadati</taxon>
        <taxon>Pseudomonadota</taxon>
        <taxon>Alphaproteobacteria</taxon>
        <taxon>Hyphomicrobiales</taxon>
        <taxon>Phyllobacteriaceae</taxon>
        <taxon>Tianweitania</taxon>
    </lineage>
</organism>
<dbReference type="InterPro" id="IPR035220">
    <property type="entry name" value="DUF5330"/>
</dbReference>
<name>A0ABS5RSB0_9HYPH</name>
<gene>
    <name evidence="1" type="ORF">JYU29_04110</name>
</gene>
<reference evidence="1 2" key="1">
    <citation type="submission" date="2021-03" db="EMBL/GenBank/DDBJ databases">
        <title>Tianweitania aestuarii sp. nov., isolated from a tidal flat.</title>
        <authorList>
            <person name="Park S."/>
            <person name="Yoon J.-H."/>
        </authorList>
    </citation>
    <scope>NUCLEOTIDE SEQUENCE [LARGE SCALE GENOMIC DNA]</scope>
    <source>
        <strain evidence="1 2">BSSL-BM11</strain>
    </source>
</reference>
<dbReference type="Proteomes" id="UP001297272">
    <property type="component" value="Unassembled WGS sequence"/>
</dbReference>
<proteinExistence type="predicted"/>
<dbReference type="Pfam" id="PF17264">
    <property type="entry name" value="DUF5330"/>
    <property type="match status" value="1"/>
</dbReference>
<evidence type="ECO:0000313" key="2">
    <source>
        <dbReference type="Proteomes" id="UP001297272"/>
    </source>
</evidence>